<dbReference type="GO" id="GO:0006355">
    <property type="term" value="P:regulation of DNA-templated transcription"/>
    <property type="evidence" value="ECO:0007669"/>
    <property type="project" value="InterPro"/>
</dbReference>
<dbReference type="SUPFAM" id="SSF54791">
    <property type="entry name" value="Eukaryotic type KH-domain (KH-domain type I)"/>
    <property type="match status" value="3"/>
</dbReference>
<feature type="region of interest" description="Disordered" evidence="4">
    <location>
        <begin position="598"/>
        <end position="634"/>
    </location>
</feature>
<dbReference type="InterPro" id="IPR036612">
    <property type="entry name" value="KH_dom_type_1_sf"/>
</dbReference>
<feature type="compositionally biased region" description="Polar residues" evidence="4">
    <location>
        <begin position="624"/>
        <end position="634"/>
    </location>
</feature>
<dbReference type="AlphaFoldDB" id="N6TIU4"/>
<name>N6TIU4_DENPD</name>
<dbReference type="GO" id="GO:0003723">
    <property type="term" value="F:RNA binding"/>
    <property type="evidence" value="ECO:0007669"/>
    <property type="project" value="UniProtKB-UniRule"/>
</dbReference>
<feature type="region of interest" description="Disordered" evidence="4">
    <location>
        <begin position="261"/>
        <end position="308"/>
    </location>
</feature>
<proteinExistence type="predicted"/>
<dbReference type="Pfam" id="PF09005">
    <property type="entry name" value="FUBP_C"/>
    <property type="match status" value="2"/>
</dbReference>
<evidence type="ECO:0000313" key="5">
    <source>
        <dbReference type="EMBL" id="ENN77753.1"/>
    </source>
</evidence>
<feature type="compositionally biased region" description="Basic and acidic residues" evidence="4">
    <location>
        <begin position="1"/>
        <end position="10"/>
    </location>
</feature>
<feature type="compositionally biased region" description="Low complexity" evidence="4">
    <location>
        <begin position="502"/>
        <end position="524"/>
    </location>
</feature>
<feature type="compositionally biased region" description="Low complexity" evidence="4">
    <location>
        <begin position="599"/>
        <end position="617"/>
    </location>
</feature>
<feature type="region of interest" description="Disordered" evidence="4">
    <location>
        <begin position="502"/>
        <end position="530"/>
    </location>
</feature>
<dbReference type="GO" id="GO:0005634">
    <property type="term" value="C:nucleus"/>
    <property type="evidence" value="ECO:0007669"/>
    <property type="project" value="UniProtKB-SubCell"/>
</dbReference>
<evidence type="ECO:0000256" key="3">
    <source>
        <dbReference type="ARBA" id="ARBA00023242"/>
    </source>
</evidence>
<dbReference type="Pfam" id="PF00013">
    <property type="entry name" value="KH_1"/>
    <property type="match status" value="3"/>
</dbReference>
<evidence type="ECO:0000256" key="1">
    <source>
        <dbReference type="ARBA" id="ARBA00004123"/>
    </source>
</evidence>
<dbReference type="PANTHER" id="PTHR10288">
    <property type="entry name" value="KH DOMAIN CONTAINING RNA BINDING PROTEIN"/>
    <property type="match status" value="1"/>
</dbReference>
<feature type="non-terminal residue" evidence="5">
    <location>
        <position position="1"/>
    </location>
</feature>
<feature type="compositionally biased region" description="Low complexity" evidence="4">
    <location>
        <begin position="11"/>
        <end position="24"/>
    </location>
</feature>
<feature type="compositionally biased region" description="Gly residues" evidence="4">
    <location>
        <begin position="445"/>
        <end position="456"/>
    </location>
</feature>
<dbReference type="CDD" id="cd22398">
    <property type="entry name" value="KH-I_FUBP_rpt3"/>
    <property type="match status" value="1"/>
</dbReference>
<feature type="compositionally biased region" description="Gly residues" evidence="4">
    <location>
        <begin position="161"/>
        <end position="181"/>
    </location>
</feature>
<comment type="subcellular location">
    <subcellularLocation>
        <location evidence="1">Nucleus</location>
    </subcellularLocation>
</comment>
<gene>
    <name evidence="5" type="ORF">YQE_05725</name>
</gene>
<keyword evidence="2" id="KW-0677">Repeat</keyword>
<feature type="region of interest" description="Disordered" evidence="4">
    <location>
        <begin position="414"/>
        <end position="456"/>
    </location>
</feature>
<organism evidence="5">
    <name type="scientific">Dendroctonus ponderosae</name>
    <name type="common">Mountain pine beetle</name>
    <dbReference type="NCBI Taxonomy" id="77166"/>
    <lineage>
        <taxon>Eukaryota</taxon>
        <taxon>Metazoa</taxon>
        <taxon>Ecdysozoa</taxon>
        <taxon>Arthropoda</taxon>
        <taxon>Hexapoda</taxon>
        <taxon>Insecta</taxon>
        <taxon>Pterygota</taxon>
        <taxon>Neoptera</taxon>
        <taxon>Endopterygota</taxon>
        <taxon>Coleoptera</taxon>
        <taxon>Polyphaga</taxon>
        <taxon>Cucujiformia</taxon>
        <taxon>Curculionidae</taxon>
        <taxon>Scolytinae</taxon>
        <taxon>Dendroctonus</taxon>
    </lineage>
</organism>
<feature type="region of interest" description="Disordered" evidence="4">
    <location>
        <begin position="1"/>
        <end position="85"/>
    </location>
</feature>
<dbReference type="OMA" id="PTQDGHT"/>
<dbReference type="InterPro" id="IPR004088">
    <property type="entry name" value="KH_dom_type_1"/>
</dbReference>
<feature type="region of interest" description="Disordered" evidence="4">
    <location>
        <begin position="158"/>
        <end position="181"/>
    </location>
</feature>
<accession>N6TIU4</accession>
<dbReference type="InterPro" id="IPR015096">
    <property type="entry name" value="FUBP_C"/>
</dbReference>
<dbReference type="Gene3D" id="3.30.1370.10">
    <property type="entry name" value="K Homology domain, type 1"/>
    <property type="match status" value="3"/>
</dbReference>
<dbReference type="SMART" id="SM00322">
    <property type="entry name" value="KH"/>
    <property type="match status" value="3"/>
</dbReference>
<dbReference type="CDD" id="cd22397">
    <property type="entry name" value="KH-I_FUBP_rpt2"/>
    <property type="match status" value="1"/>
</dbReference>
<dbReference type="HOGENOM" id="CLU_014285_0_0_1"/>
<evidence type="ECO:0000256" key="4">
    <source>
        <dbReference type="SAM" id="MobiDB-lite"/>
    </source>
</evidence>
<dbReference type="EMBL" id="KB740937">
    <property type="protein sequence ID" value="ENN77753.1"/>
    <property type="molecule type" value="Genomic_DNA"/>
</dbReference>
<keyword evidence="3" id="KW-0539">Nucleus</keyword>
<evidence type="ECO:0000256" key="2">
    <source>
        <dbReference type="ARBA" id="ARBA00022737"/>
    </source>
</evidence>
<dbReference type="InterPro" id="IPR004087">
    <property type="entry name" value="KH_dom"/>
</dbReference>
<protein>
    <submittedName>
        <fullName evidence="5">Uncharacterized protein</fullName>
    </submittedName>
</protein>
<dbReference type="OrthoDB" id="5204190at2759"/>
<reference evidence="5" key="1">
    <citation type="journal article" date="2013" name="Genome Biol.">
        <title>Draft genome of the mountain pine beetle, Dendroctonus ponderosae Hopkins, a major forest pest.</title>
        <authorList>
            <person name="Keeling C.I."/>
            <person name="Yuen M.M."/>
            <person name="Liao N.Y."/>
            <person name="Docking T.R."/>
            <person name="Chan S.K."/>
            <person name="Taylor G.A."/>
            <person name="Palmquist D.L."/>
            <person name="Jackman S.D."/>
            <person name="Nguyen A."/>
            <person name="Li M."/>
            <person name="Henderson H."/>
            <person name="Janes J.K."/>
            <person name="Zhao Y."/>
            <person name="Pandoh P."/>
            <person name="Moore R."/>
            <person name="Sperling F.A."/>
            <person name="Huber D.P."/>
            <person name="Birol I."/>
            <person name="Jones S.J."/>
            <person name="Bohlmann J."/>
        </authorList>
    </citation>
    <scope>NUCLEOTIDE SEQUENCE</scope>
</reference>
<feature type="compositionally biased region" description="Gly residues" evidence="4">
    <location>
        <begin position="266"/>
        <end position="296"/>
    </location>
</feature>
<sequence>MVSLEPESKKGPSLVGPPLGLGRPPSGPPGGGPMGNMSSGSDDLKPPGSGPPGTGSGPRLSEYDDTGSRLSMGGGGGPGGRNSIEIMLPGPKVGLIIGKGGETIKQLQEKSGAKMVVIQDGPGQEVEKPLVISGDPQKVDYAKQLVYELIAEKEMKNFNNRGGGAGRGGRNDKGSGGGFDNEFGGGGDFEVLVPKAAVGVVIGKGGDMIKKIQSETGCRVQFQQARDEGPGDRRCFLSGNPKQIDHARQKIEELIDSVLQRDGGGHESGMGGPGGFSGRGGRGGRGDRNGGAGDYGNSGNWNDRGGSGGQEVSFVVPANKCGVIIGKGGETIKQINQQSGAYCELDRRSNSNQNEKTFTIKGEMECIETAKRIISEKIQMPINFVNISGGGPGGMTSNIPTAYPGMAPQGYNPQGWGVPNYGQQQQWGGHQGQGGGDANAQNQAAGGGVNVGPPGGGVGVNPSTGQPDYSLQWAEYYRSLGMVREAEVIEQQAKAKAAGAAVPGAPAAPQPGAVTAPAGAQASAGAGGQPDYSTQWAEYYRSMGKVKEAEAIEAQMKNKVAGAGASAGGPGAQAPGGGSAGGFQQAYGGYQAPGGYYGGQQQAPVTGGQQNYGFPQYGYGGQPANAQQNSGDGN</sequence>
<dbReference type="PROSITE" id="PS50084">
    <property type="entry name" value="KH_TYPE_1"/>
    <property type="match status" value="3"/>
</dbReference>